<dbReference type="EMBL" id="WVTD01000022">
    <property type="protein sequence ID" value="MYL99870.1"/>
    <property type="molecule type" value="Genomic_DNA"/>
</dbReference>
<feature type="transmembrane region" description="Helical" evidence="1">
    <location>
        <begin position="39"/>
        <end position="60"/>
    </location>
</feature>
<dbReference type="Proteomes" id="UP000465810">
    <property type="component" value="Unassembled WGS sequence"/>
</dbReference>
<gene>
    <name evidence="2" type="ORF">GR702_19095</name>
</gene>
<dbReference type="InterPro" id="IPR007272">
    <property type="entry name" value="Sulf_transp_TsuA/YedE"/>
</dbReference>
<protein>
    <submittedName>
        <fullName evidence="2">YeeE/YedE family protein</fullName>
    </submittedName>
</protein>
<keyword evidence="1" id="KW-1133">Transmembrane helix</keyword>
<dbReference type="AlphaFoldDB" id="A0A7X4GJM4"/>
<organism evidence="2 3">
    <name type="scientific">Novosphingobium silvae</name>
    <dbReference type="NCBI Taxonomy" id="2692619"/>
    <lineage>
        <taxon>Bacteria</taxon>
        <taxon>Pseudomonadati</taxon>
        <taxon>Pseudomonadota</taxon>
        <taxon>Alphaproteobacteria</taxon>
        <taxon>Sphingomonadales</taxon>
        <taxon>Sphingomonadaceae</taxon>
        <taxon>Novosphingobium</taxon>
    </lineage>
</organism>
<evidence type="ECO:0000313" key="2">
    <source>
        <dbReference type="EMBL" id="MYL99870.1"/>
    </source>
</evidence>
<feature type="transmembrane region" description="Helical" evidence="1">
    <location>
        <begin position="288"/>
        <end position="307"/>
    </location>
</feature>
<reference evidence="2 3" key="1">
    <citation type="submission" date="2019-12" db="EMBL/GenBank/DDBJ databases">
        <authorList>
            <person name="Feng G."/>
            <person name="Zhu H."/>
        </authorList>
    </citation>
    <scope>NUCLEOTIDE SEQUENCE [LARGE SCALE GENOMIC DNA]</scope>
    <source>
        <strain evidence="2 3">FGD1</strain>
    </source>
</reference>
<evidence type="ECO:0000256" key="1">
    <source>
        <dbReference type="SAM" id="Phobius"/>
    </source>
</evidence>
<accession>A0A7X4GJM4</accession>
<name>A0A7X4GJM4_9SPHN</name>
<dbReference type="RefSeq" id="WP_160987255.1">
    <property type="nucleotide sequence ID" value="NZ_WVTD01000022.1"/>
</dbReference>
<sequence length="313" mass="32339">MLLISALCGVAFGYAAQRGSLCVVSGIEALLEGKSPRVFLSFLRCSVWVIAVTLPLAWLINGEQLDVIAAPGLITVAGGLLFGVGAAINGGCSFGTLIRLGGGDASFIATLAGLAFGYLLQRHAPAFDVSLDVVGPSPLETPTLVGALALLLAVAFCVRELMLERRRGSSLGRWAPERAALVMGVAGGVLYALHGSWAYTIAIERGLAHMRAGGIPDLDLALIFIACLIGAALGARRLDRFRIQLNARDVPKHLLGGTIMGVAAALIPGGNDVLVLHSLPALSPHAPVAYLTLVVGAAGALALSSRLRRRAAM</sequence>
<feature type="transmembrane region" description="Helical" evidence="1">
    <location>
        <begin position="250"/>
        <end position="268"/>
    </location>
</feature>
<feature type="transmembrane region" description="Helical" evidence="1">
    <location>
        <begin position="220"/>
        <end position="238"/>
    </location>
</feature>
<dbReference type="Pfam" id="PF04143">
    <property type="entry name" value="Sulf_transp"/>
    <property type="match status" value="1"/>
</dbReference>
<proteinExistence type="predicted"/>
<keyword evidence="1" id="KW-0812">Transmembrane</keyword>
<keyword evidence="3" id="KW-1185">Reference proteome</keyword>
<evidence type="ECO:0000313" key="3">
    <source>
        <dbReference type="Proteomes" id="UP000465810"/>
    </source>
</evidence>
<feature type="transmembrane region" description="Helical" evidence="1">
    <location>
        <begin position="141"/>
        <end position="158"/>
    </location>
</feature>
<keyword evidence="1" id="KW-0472">Membrane</keyword>
<feature type="transmembrane region" description="Helical" evidence="1">
    <location>
        <begin position="67"/>
        <end position="88"/>
    </location>
</feature>
<feature type="transmembrane region" description="Helical" evidence="1">
    <location>
        <begin position="179"/>
        <end position="200"/>
    </location>
</feature>
<comment type="caution">
    <text evidence="2">The sequence shown here is derived from an EMBL/GenBank/DDBJ whole genome shotgun (WGS) entry which is preliminary data.</text>
</comment>